<feature type="transmembrane region" description="Helical" evidence="9">
    <location>
        <begin position="318"/>
        <end position="341"/>
    </location>
</feature>
<feature type="transmembrane region" description="Helical" evidence="9">
    <location>
        <begin position="92"/>
        <end position="110"/>
    </location>
</feature>
<evidence type="ECO:0000259" key="10">
    <source>
        <dbReference type="PROSITE" id="PS50850"/>
    </source>
</evidence>
<feature type="transmembrane region" description="Helical" evidence="9">
    <location>
        <begin position="383"/>
        <end position="400"/>
    </location>
</feature>
<evidence type="ECO:0000256" key="9">
    <source>
        <dbReference type="SAM" id="Phobius"/>
    </source>
</evidence>
<reference evidence="12" key="1">
    <citation type="submission" date="2023-07" db="EMBL/GenBank/DDBJ databases">
        <title>Novel species in the genus Lipingzhangella isolated from Sambhar Salt Lake.</title>
        <authorList>
            <person name="Jiya N."/>
            <person name="Kajale S."/>
            <person name="Sharma A."/>
        </authorList>
    </citation>
    <scope>NUCLEOTIDE SEQUENCE [LARGE SCALE GENOMIC DNA]</scope>
    <source>
        <strain evidence="12">LS1_29</strain>
    </source>
</reference>
<keyword evidence="3" id="KW-0813">Transport</keyword>
<evidence type="ECO:0000313" key="12">
    <source>
        <dbReference type="Proteomes" id="UP001250214"/>
    </source>
</evidence>
<name>A0ABU2HBF1_9ACTN</name>
<sequence>MTEAALRQPDSPWPGHHAGTRAYVRVLTAMTAAGIATFSQLYSVQAILPDLAVRFEASPARVALTVSLATGALAGFVLLWSGVADRFGRARVMGLALIASTTLGLLAPLVDHLWLLLILRTVQGAVLGGMPAVAVAYLADEIYAGHLTRATGAYVAGNTLGGMSGRLVAGLVADLAGWRWALAADSLLAVLAVAVFLVALPRPRGFVASHGADAGLRRRIRTSLADRGLLALYAQALLLMGAFVTVYNFLAFHLLDAPFALSPALVSLVFLAYLAGSLSSSVTGRITERLGRHRLLLGATALMVTGMAGLLAPTLPVVLAALVIFTVAFFAAHTVAAGWVGQRARTARAQASACYTLAYYLGSSLFGWLGGLVYAALGWSGTAGYVIALCLLAASATLALRDPPHGTPAGPGHERTRDHTVTSAPRPDTRTAAE</sequence>
<evidence type="ECO:0000313" key="11">
    <source>
        <dbReference type="EMBL" id="MDS1272611.1"/>
    </source>
</evidence>
<keyword evidence="4" id="KW-1003">Cell membrane</keyword>
<evidence type="ECO:0000256" key="8">
    <source>
        <dbReference type="SAM" id="MobiDB-lite"/>
    </source>
</evidence>
<feature type="transmembrane region" description="Helical" evidence="9">
    <location>
        <begin position="295"/>
        <end position="312"/>
    </location>
</feature>
<feature type="transmembrane region" description="Helical" evidence="9">
    <location>
        <begin position="116"/>
        <end position="139"/>
    </location>
</feature>
<dbReference type="EMBL" id="JAVLVT010000017">
    <property type="protein sequence ID" value="MDS1272611.1"/>
    <property type="molecule type" value="Genomic_DNA"/>
</dbReference>
<evidence type="ECO:0000256" key="6">
    <source>
        <dbReference type="ARBA" id="ARBA00022989"/>
    </source>
</evidence>
<comment type="subcellular location">
    <subcellularLocation>
        <location evidence="1">Cell membrane</location>
        <topology evidence="1">Multi-pass membrane protein</topology>
    </subcellularLocation>
</comment>
<keyword evidence="12" id="KW-1185">Reference proteome</keyword>
<dbReference type="InterPro" id="IPR036259">
    <property type="entry name" value="MFS_trans_sf"/>
</dbReference>
<feature type="transmembrane region" description="Helical" evidence="9">
    <location>
        <begin position="228"/>
        <end position="251"/>
    </location>
</feature>
<comment type="similarity">
    <text evidence="2">Belongs to the major facilitator superfamily.</text>
</comment>
<gene>
    <name evidence="11" type="ORF">RIF23_20190</name>
</gene>
<dbReference type="SUPFAM" id="SSF103473">
    <property type="entry name" value="MFS general substrate transporter"/>
    <property type="match status" value="1"/>
</dbReference>
<feature type="transmembrane region" description="Helical" evidence="9">
    <location>
        <begin position="257"/>
        <end position="275"/>
    </location>
</feature>
<evidence type="ECO:0000256" key="7">
    <source>
        <dbReference type="ARBA" id="ARBA00023136"/>
    </source>
</evidence>
<feature type="region of interest" description="Disordered" evidence="8">
    <location>
        <begin position="403"/>
        <end position="434"/>
    </location>
</feature>
<dbReference type="PANTHER" id="PTHR43271">
    <property type="entry name" value="BLL2771 PROTEIN"/>
    <property type="match status" value="1"/>
</dbReference>
<feature type="transmembrane region" description="Helical" evidence="9">
    <location>
        <begin position="151"/>
        <end position="172"/>
    </location>
</feature>
<evidence type="ECO:0000256" key="2">
    <source>
        <dbReference type="ARBA" id="ARBA00008335"/>
    </source>
</evidence>
<dbReference type="CDD" id="cd17324">
    <property type="entry name" value="MFS_NepI_like"/>
    <property type="match status" value="1"/>
</dbReference>
<evidence type="ECO:0000256" key="5">
    <source>
        <dbReference type="ARBA" id="ARBA00022692"/>
    </source>
</evidence>
<feature type="transmembrane region" description="Helical" evidence="9">
    <location>
        <begin position="62"/>
        <end position="80"/>
    </location>
</feature>
<keyword evidence="5 9" id="KW-0812">Transmembrane</keyword>
<feature type="domain" description="Major facilitator superfamily (MFS) profile" evidence="10">
    <location>
        <begin position="26"/>
        <end position="405"/>
    </location>
</feature>
<keyword evidence="6 9" id="KW-1133">Transmembrane helix</keyword>
<dbReference type="InterPro" id="IPR020846">
    <property type="entry name" value="MFS_dom"/>
</dbReference>
<dbReference type="Pfam" id="PF07690">
    <property type="entry name" value="MFS_1"/>
    <property type="match status" value="1"/>
</dbReference>
<dbReference type="Proteomes" id="UP001250214">
    <property type="component" value="Unassembled WGS sequence"/>
</dbReference>
<feature type="transmembrane region" description="Helical" evidence="9">
    <location>
        <begin position="22"/>
        <end position="42"/>
    </location>
</feature>
<feature type="transmembrane region" description="Helical" evidence="9">
    <location>
        <begin position="178"/>
        <end position="200"/>
    </location>
</feature>
<proteinExistence type="inferred from homology"/>
<evidence type="ECO:0000256" key="1">
    <source>
        <dbReference type="ARBA" id="ARBA00004651"/>
    </source>
</evidence>
<dbReference type="PANTHER" id="PTHR43271:SF1">
    <property type="entry name" value="INNER MEMBRANE TRANSPORT PROTEIN YNFM"/>
    <property type="match status" value="1"/>
</dbReference>
<evidence type="ECO:0000256" key="3">
    <source>
        <dbReference type="ARBA" id="ARBA00022448"/>
    </source>
</evidence>
<dbReference type="InterPro" id="IPR011701">
    <property type="entry name" value="MFS"/>
</dbReference>
<dbReference type="PROSITE" id="PS50850">
    <property type="entry name" value="MFS"/>
    <property type="match status" value="1"/>
</dbReference>
<accession>A0ABU2HBF1</accession>
<evidence type="ECO:0000256" key="4">
    <source>
        <dbReference type="ARBA" id="ARBA00022475"/>
    </source>
</evidence>
<dbReference type="RefSeq" id="WP_310914207.1">
    <property type="nucleotide sequence ID" value="NZ_JAVLVT010000017.1"/>
</dbReference>
<organism evidence="11 12">
    <name type="scientific">Lipingzhangella rawalii</name>
    <dbReference type="NCBI Taxonomy" id="2055835"/>
    <lineage>
        <taxon>Bacteria</taxon>
        <taxon>Bacillati</taxon>
        <taxon>Actinomycetota</taxon>
        <taxon>Actinomycetes</taxon>
        <taxon>Streptosporangiales</taxon>
        <taxon>Nocardiopsidaceae</taxon>
        <taxon>Lipingzhangella</taxon>
    </lineage>
</organism>
<dbReference type="Gene3D" id="1.20.1250.20">
    <property type="entry name" value="MFS general substrate transporter like domains"/>
    <property type="match status" value="1"/>
</dbReference>
<keyword evidence="7 9" id="KW-0472">Membrane</keyword>
<protein>
    <submittedName>
        <fullName evidence="11">MFS transporter</fullName>
    </submittedName>
</protein>
<comment type="caution">
    <text evidence="11">The sequence shown here is derived from an EMBL/GenBank/DDBJ whole genome shotgun (WGS) entry which is preliminary data.</text>
</comment>
<feature type="transmembrane region" description="Helical" evidence="9">
    <location>
        <begin position="353"/>
        <end position="377"/>
    </location>
</feature>